<protein>
    <submittedName>
        <fullName evidence="2">Uncharacterized protein</fullName>
    </submittedName>
</protein>
<accession>A0A6J4GXH0</accession>
<dbReference type="AlphaFoldDB" id="A0A6J4GXH0"/>
<proteinExistence type="predicted"/>
<feature type="compositionally biased region" description="Basic residues" evidence="1">
    <location>
        <begin position="12"/>
        <end position="29"/>
    </location>
</feature>
<feature type="compositionally biased region" description="Basic residues" evidence="1">
    <location>
        <begin position="52"/>
        <end position="72"/>
    </location>
</feature>
<evidence type="ECO:0000256" key="1">
    <source>
        <dbReference type="SAM" id="MobiDB-lite"/>
    </source>
</evidence>
<organism evidence="2">
    <name type="scientific">uncultured Blastococcus sp</name>
    <dbReference type="NCBI Taxonomy" id="217144"/>
    <lineage>
        <taxon>Bacteria</taxon>
        <taxon>Bacillati</taxon>
        <taxon>Actinomycetota</taxon>
        <taxon>Actinomycetes</taxon>
        <taxon>Geodermatophilales</taxon>
        <taxon>Geodermatophilaceae</taxon>
        <taxon>Blastococcus</taxon>
        <taxon>environmental samples</taxon>
    </lineage>
</organism>
<feature type="non-terminal residue" evidence="2">
    <location>
        <position position="1"/>
    </location>
</feature>
<sequence>GACMPEAQGRGDHRRRSPPAHRMRERARARGAAGGRHLRGPLGRSGGALRPARPRHPGGVRAQRVRAVRGRRPGPAAGRWGCRVGRDLGRGCAGEGGRRHRLPHRDRRRLADHVRGLQPAGGGALRVRGGRAV</sequence>
<evidence type="ECO:0000313" key="2">
    <source>
        <dbReference type="EMBL" id="CAA9209379.1"/>
    </source>
</evidence>
<dbReference type="EMBL" id="CADCTN010000001">
    <property type="protein sequence ID" value="CAA9209379.1"/>
    <property type="molecule type" value="Genomic_DNA"/>
</dbReference>
<feature type="region of interest" description="Disordered" evidence="1">
    <location>
        <begin position="1"/>
        <end position="79"/>
    </location>
</feature>
<reference evidence="2" key="1">
    <citation type="submission" date="2020-02" db="EMBL/GenBank/DDBJ databases">
        <authorList>
            <person name="Meier V. D."/>
        </authorList>
    </citation>
    <scope>NUCLEOTIDE SEQUENCE</scope>
    <source>
        <strain evidence="2">AVDCRST_MAG52</strain>
    </source>
</reference>
<name>A0A6J4GXH0_9ACTN</name>
<gene>
    <name evidence="2" type="ORF">AVDCRST_MAG52-1088</name>
</gene>
<feature type="non-terminal residue" evidence="2">
    <location>
        <position position="133"/>
    </location>
</feature>